<evidence type="ECO:0000256" key="5">
    <source>
        <dbReference type="ARBA" id="ARBA00022692"/>
    </source>
</evidence>
<keyword evidence="5 9" id="KW-0812">Transmembrane</keyword>
<dbReference type="PANTHER" id="PTHR35011:SF2">
    <property type="entry name" value="2,3-DIKETO-L-GULONATE TRAP TRANSPORTER SMALL PERMEASE PROTEIN YIAM"/>
    <property type="match status" value="1"/>
</dbReference>
<evidence type="ECO:0000256" key="4">
    <source>
        <dbReference type="ARBA" id="ARBA00022519"/>
    </source>
</evidence>
<evidence type="ECO:0000256" key="8">
    <source>
        <dbReference type="ARBA" id="ARBA00038436"/>
    </source>
</evidence>
<dbReference type="RefSeq" id="WP_213236307.1">
    <property type="nucleotide sequence ID" value="NZ_JAHBCL010000010.1"/>
</dbReference>
<organism evidence="11 12">
    <name type="scientific">Fusibacter paucivorans</name>
    <dbReference type="NCBI Taxonomy" id="76009"/>
    <lineage>
        <taxon>Bacteria</taxon>
        <taxon>Bacillati</taxon>
        <taxon>Bacillota</taxon>
        <taxon>Clostridia</taxon>
        <taxon>Eubacteriales</taxon>
        <taxon>Eubacteriales Family XII. Incertae Sedis</taxon>
        <taxon>Fusibacter</taxon>
    </lineage>
</organism>
<keyword evidence="3" id="KW-1003">Cell membrane</keyword>
<feature type="transmembrane region" description="Helical" evidence="9">
    <location>
        <begin position="20"/>
        <end position="43"/>
    </location>
</feature>
<protein>
    <submittedName>
        <fullName evidence="11">TRAP transporter small permease</fullName>
    </submittedName>
</protein>
<feature type="transmembrane region" description="Helical" evidence="9">
    <location>
        <begin position="49"/>
        <end position="70"/>
    </location>
</feature>
<evidence type="ECO:0000256" key="7">
    <source>
        <dbReference type="ARBA" id="ARBA00023136"/>
    </source>
</evidence>
<proteinExistence type="inferred from homology"/>
<dbReference type="EMBL" id="JAHBCL010000010">
    <property type="protein sequence ID" value="MBS7526449.1"/>
    <property type="molecule type" value="Genomic_DNA"/>
</dbReference>
<keyword evidence="6 9" id="KW-1133">Transmembrane helix</keyword>
<comment type="similarity">
    <text evidence="8">Belongs to the TRAP transporter small permease family.</text>
</comment>
<feature type="transmembrane region" description="Helical" evidence="9">
    <location>
        <begin position="91"/>
        <end position="112"/>
    </location>
</feature>
<gene>
    <name evidence="11" type="ORF">KHM83_07145</name>
</gene>
<feature type="domain" description="Tripartite ATP-independent periplasmic transporters DctQ component" evidence="10">
    <location>
        <begin position="30"/>
        <end position="153"/>
    </location>
</feature>
<evidence type="ECO:0000313" key="12">
    <source>
        <dbReference type="Proteomes" id="UP000746471"/>
    </source>
</evidence>
<sequence>MTEQQKKFSWYKIVDNIEIYIGTAIFLILLVLLTVQVAFRYIFGISFSWIEEISTILMMSMVYCGVAGAVRGRKFLRIEILVDKMPFKIKRILLIFDNLMQAAWIVFMLGPFFNVMKSIGGGRTSILRLPKFYIYAVIPVLLILTLIRTAQEINILMHEHETQLGKSKPAIDLDAIVRERDEALAAKNGGASQ</sequence>
<keyword evidence="4" id="KW-0997">Cell inner membrane</keyword>
<comment type="caution">
    <text evidence="11">The sequence shown here is derived from an EMBL/GenBank/DDBJ whole genome shotgun (WGS) entry which is preliminary data.</text>
</comment>
<keyword evidence="2" id="KW-0813">Transport</keyword>
<dbReference type="InterPro" id="IPR055348">
    <property type="entry name" value="DctQ"/>
</dbReference>
<dbReference type="PANTHER" id="PTHR35011">
    <property type="entry name" value="2,3-DIKETO-L-GULONATE TRAP TRANSPORTER SMALL PERMEASE PROTEIN YIAM"/>
    <property type="match status" value="1"/>
</dbReference>
<accession>A0ABS5PMP3</accession>
<evidence type="ECO:0000256" key="9">
    <source>
        <dbReference type="SAM" id="Phobius"/>
    </source>
</evidence>
<keyword evidence="7 9" id="KW-0472">Membrane</keyword>
<evidence type="ECO:0000256" key="3">
    <source>
        <dbReference type="ARBA" id="ARBA00022475"/>
    </source>
</evidence>
<comment type="subcellular location">
    <subcellularLocation>
        <location evidence="1">Cell inner membrane</location>
        <topology evidence="1">Multi-pass membrane protein</topology>
    </subcellularLocation>
</comment>
<feature type="transmembrane region" description="Helical" evidence="9">
    <location>
        <begin position="132"/>
        <end position="150"/>
    </location>
</feature>
<name>A0ABS5PMP3_9FIRM</name>
<evidence type="ECO:0000256" key="6">
    <source>
        <dbReference type="ARBA" id="ARBA00022989"/>
    </source>
</evidence>
<evidence type="ECO:0000256" key="1">
    <source>
        <dbReference type="ARBA" id="ARBA00004429"/>
    </source>
</evidence>
<evidence type="ECO:0000259" key="10">
    <source>
        <dbReference type="Pfam" id="PF04290"/>
    </source>
</evidence>
<evidence type="ECO:0000256" key="2">
    <source>
        <dbReference type="ARBA" id="ARBA00022448"/>
    </source>
</evidence>
<dbReference type="InterPro" id="IPR007387">
    <property type="entry name" value="TRAP_DctQ"/>
</dbReference>
<evidence type="ECO:0000313" key="11">
    <source>
        <dbReference type="EMBL" id="MBS7526449.1"/>
    </source>
</evidence>
<dbReference type="Pfam" id="PF04290">
    <property type="entry name" value="DctQ"/>
    <property type="match status" value="1"/>
</dbReference>
<dbReference type="Proteomes" id="UP000746471">
    <property type="component" value="Unassembled WGS sequence"/>
</dbReference>
<reference evidence="11 12" key="1">
    <citation type="submission" date="2021-05" db="EMBL/GenBank/DDBJ databases">
        <title>Fusibacter ferrireducens sp. nov., an anaerobic, sulfur- and Fe-reducing bacterium isolated from the mangrove sediment.</title>
        <authorList>
            <person name="Qiu D."/>
        </authorList>
    </citation>
    <scope>NUCLEOTIDE SEQUENCE [LARGE SCALE GENOMIC DNA]</scope>
    <source>
        <strain evidence="11 12">DSM 12116</strain>
    </source>
</reference>
<keyword evidence="12" id="KW-1185">Reference proteome</keyword>